<sequence>MSSSKGIFLDVDSSIVENNLRFTQNEAEDELGKLFGNIERDFPSKLVKPHPGFCVKTKEIGTNTKVFVNICTTDAIPAPKDISEAELQKFIELEDASGFRVPMSIGEIRTEKDKKGGDAKACDVAIHPSFFKKVETQQTFKNFFMAVVFQGLEDKYGLVCHEDKLILANRKCFGTLQMHRIQQREIAEKMGKLNDSKSAISELTGEQGKEKKVMIETISSEEFKAREPEYRIYKKNNGSNSITGEFKLPDIISANELTLDIGEDRILLESKSKGYLLNVFVPYCIRNEKCNSSFNTASRILTVNMPLIGG</sequence>
<evidence type="ECO:0000313" key="7">
    <source>
        <dbReference type="RefSeq" id="XP_030753287.1"/>
    </source>
</evidence>
<evidence type="ECO:0000256" key="1">
    <source>
        <dbReference type="ARBA" id="ARBA00008511"/>
    </source>
</evidence>
<dbReference type="KEGG" id="soy:115880249"/>
<dbReference type="Proteomes" id="UP000504635">
    <property type="component" value="Unplaced"/>
</dbReference>
<dbReference type="InterPro" id="IPR012981">
    <property type="entry name" value="PIH1_N"/>
</dbReference>
<evidence type="ECO:0000256" key="3">
    <source>
        <dbReference type="ARBA" id="ARBA00046233"/>
    </source>
</evidence>
<evidence type="ECO:0000313" key="6">
    <source>
        <dbReference type="Proteomes" id="UP000504635"/>
    </source>
</evidence>
<dbReference type="GO" id="GO:0006364">
    <property type="term" value="P:rRNA processing"/>
    <property type="evidence" value="ECO:0007669"/>
    <property type="project" value="TreeGrafter"/>
</dbReference>
<dbReference type="GO" id="GO:0097255">
    <property type="term" value="C:R2TP complex"/>
    <property type="evidence" value="ECO:0007669"/>
    <property type="project" value="TreeGrafter"/>
</dbReference>
<dbReference type="RefSeq" id="XP_030753287.1">
    <property type="nucleotide sequence ID" value="XM_030897427.1"/>
</dbReference>
<dbReference type="AlphaFoldDB" id="A0A6J2XPJ2"/>
<dbReference type="OrthoDB" id="5135119at2759"/>
<dbReference type="InParanoid" id="A0A6J2XPJ2"/>
<dbReference type="Pfam" id="PF18201">
    <property type="entry name" value="PIH1_CS"/>
    <property type="match status" value="1"/>
</dbReference>
<name>A0A6J2XPJ2_SITOR</name>
<comment type="similarity">
    <text evidence="1">Belongs to the PIH1 family.</text>
</comment>
<dbReference type="InterPro" id="IPR041442">
    <property type="entry name" value="PIH1D1/2/3_CS-like"/>
</dbReference>
<dbReference type="GO" id="GO:1990904">
    <property type="term" value="C:ribonucleoprotein complex"/>
    <property type="evidence" value="ECO:0007669"/>
    <property type="project" value="TreeGrafter"/>
</dbReference>
<feature type="domain" description="PIH1D1/2/3 CS-like" evidence="5">
    <location>
        <begin position="237"/>
        <end position="307"/>
    </location>
</feature>
<protein>
    <recommendedName>
        <fullName evidence="2">PIH1 domain-containing protein 1</fullName>
    </recommendedName>
</protein>
<reference evidence="7" key="1">
    <citation type="submission" date="2025-08" db="UniProtKB">
        <authorList>
            <consortium name="RefSeq"/>
        </authorList>
    </citation>
    <scope>IDENTIFICATION</scope>
    <source>
        <tissue evidence="7">Gonads</tissue>
    </source>
</reference>
<feature type="domain" description="PIH1 N-terminal" evidence="4">
    <location>
        <begin position="25"/>
        <end position="185"/>
    </location>
</feature>
<evidence type="ECO:0000259" key="5">
    <source>
        <dbReference type="Pfam" id="PF18201"/>
    </source>
</evidence>
<comment type="function">
    <text evidence="3">Involved in the assembly of C/D box small nucleolar ribonucleoprotein (snoRNP) particles. Recruits the SWI/SNF complex to the core promoter of rRNA genes and enhances pre-rRNA transcription. Mediates interaction of TELO2 with the R2TP complex which is necessary for the stability of MTOR and SMG1. Positively regulates the assembly and activity of the mTORC1 complex.</text>
</comment>
<gene>
    <name evidence="7" type="primary">LOC115880249</name>
</gene>
<proteinExistence type="inferred from homology"/>
<accession>A0A6J2XPJ2</accession>
<evidence type="ECO:0000256" key="2">
    <source>
        <dbReference type="ARBA" id="ARBA00040540"/>
    </source>
</evidence>
<dbReference type="Pfam" id="PF08190">
    <property type="entry name" value="PIH1"/>
    <property type="match status" value="1"/>
</dbReference>
<dbReference type="InterPro" id="IPR050734">
    <property type="entry name" value="PIH1/Kintoun_subfamily"/>
</dbReference>
<keyword evidence="6" id="KW-1185">Reference proteome</keyword>
<dbReference type="PANTHER" id="PTHR22997:SF0">
    <property type="entry name" value="PIH1 DOMAIN-CONTAINING PROTEIN 1"/>
    <property type="match status" value="1"/>
</dbReference>
<dbReference type="GO" id="GO:0005737">
    <property type="term" value="C:cytoplasm"/>
    <property type="evidence" value="ECO:0007669"/>
    <property type="project" value="TreeGrafter"/>
</dbReference>
<organism evidence="6 7">
    <name type="scientific">Sitophilus oryzae</name>
    <name type="common">Rice weevil</name>
    <name type="synonym">Curculio oryzae</name>
    <dbReference type="NCBI Taxonomy" id="7048"/>
    <lineage>
        <taxon>Eukaryota</taxon>
        <taxon>Metazoa</taxon>
        <taxon>Ecdysozoa</taxon>
        <taxon>Arthropoda</taxon>
        <taxon>Hexapoda</taxon>
        <taxon>Insecta</taxon>
        <taxon>Pterygota</taxon>
        <taxon>Neoptera</taxon>
        <taxon>Endopterygota</taxon>
        <taxon>Coleoptera</taxon>
        <taxon>Polyphaga</taxon>
        <taxon>Cucujiformia</taxon>
        <taxon>Curculionidae</taxon>
        <taxon>Dryophthorinae</taxon>
        <taxon>Sitophilus</taxon>
    </lineage>
</organism>
<evidence type="ECO:0000259" key="4">
    <source>
        <dbReference type="Pfam" id="PF08190"/>
    </source>
</evidence>
<dbReference type="GeneID" id="115880249"/>
<dbReference type="GO" id="GO:0000492">
    <property type="term" value="P:box C/D snoRNP assembly"/>
    <property type="evidence" value="ECO:0007669"/>
    <property type="project" value="TreeGrafter"/>
</dbReference>
<dbReference type="PANTHER" id="PTHR22997">
    <property type="entry name" value="PIH1 DOMAIN-CONTAINING PROTEIN 1"/>
    <property type="match status" value="1"/>
</dbReference>